<feature type="domain" description="Phage shock protein PspC N-terminal" evidence="8">
    <location>
        <begin position="51"/>
        <end position="108"/>
    </location>
</feature>
<dbReference type="InterPro" id="IPR007168">
    <property type="entry name" value="Phageshock_PspC_N"/>
</dbReference>
<name>A0ABT2JX82_9ACTN</name>
<dbReference type="PANTHER" id="PTHR33885:SF3">
    <property type="entry name" value="PHAGE SHOCK PROTEIN C"/>
    <property type="match status" value="1"/>
</dbReference>
<dbReference type="RefSeq" id="WP_260219639.1">
    <property type="nucleotide sequence ID" value="NZ_JAJAGO010000009.1"/>
</dbReference>
<feature type="transmembrane region" description="Helical" evidence="7">
    <location>
        <begin position="151"/>
        <end position="167"/>
    </location>
</feature>
<feature type="transmembrane region" description="Helical" evidence="7">
    <location>
        <begin position="260"/>
        <end position="281"/>
    </location>
</feature>
<feature type="transmembrane region" description="Helical" evidence="7">
    <location>
        <begin position="287"/>
        <end position="306"/>
    </location>
</feature>
<keyword evidence="2" id="KW-1003">Cell membrane</keyword>
<keyword evidence="4 7" id="KW-1133">Transmembrane helix</keyword>
<dbReference type="Proteomes" id="UP001156389">
    <property type="component" value="Unassembled WGS sequence"/>
</dbReference>
<feature type="transmembrane region" description="Helical" evidence="7">
    <location>
        <begin position="126"/>
        <end position="145"/>
    </location>
</feature>
<feature type="region of interest" description="Disordered" evidence="6">
    <location>
        <begin position="460"/>
        <end position="492"/>
    </location>
</feature>
<comment type="caution">
    <text evidence="9">The sequence shown here is derived from an EMBL/GenBank/DDBJ whole genome shotgun (WGS) entry which is preliminary data.</text>
</comment>
<proteinExistence type="predicted"/>
<feature type="transmembrane region" description="Helical" evidence="7">
    <location>
        <begin position="313"/>
        <end position="334"/>
    </location>
</feature>
<feature type="compositionally biased region" description="Basic and acidic residues" evidence="6">
    <location>
        <begin position="483"/>
        <end position="492"/>
    </location>
</feature>
<keyword evidence="5 7" id="KW-0472">Membrane</keyword>
<organism evidence="9 10">
    <name type="scientific">Streptomyces gossypii</name>
    <dbReference type="NCBI Taxonomy" id="2883101"/>
    <lineage>
        <taxon>Bacteria</taxon>
        <taxon>Bacillati</taxon>
        <taxon>Actinomycetota</taxon>
        <taxon>Actinomycetes</taxon>
        <taxon>Kitasatosporales</taxon>
        <taxon>Streptomycetaceae</taxon>
        <taxon>Streptomyces</taxon>
    </lineage>
</organism>
<gene>
    <name evidence="9" type="ORF">LHJ74_20895</name>
</gene>
<dbReference type="EMBL" id="JAJAGO010000009">
    <property type="protein sequence ID" value="MCT2592331.1"/>
    <property type="molecule type" value="Genomic_DNA"/>
</dbReference>
<evidence type="ECO:0000256" key="5">
    <source>
        <dbReference type="ARBA" id="ARBA00023136"/>
    </source>
</evidence>
<feature type="compositionally biased region" description="Gly residues" evidence="6">
    <location>
        <begin position="415"/>
        <end position="427"/>
    </location>
</feature>
<feature type="region of interest" description="Disordered" evidence="6">
    <location>
        <begin position="1"/>
        <end position="55"/>
    </location>
</feature>
<feature type="compositionally biased region" description="Basic and acidic residues" evidence="6">
    <location>
        <begin position="212"/>
        <end position="221"/>
    </location>
</feature>
<evidence type="ECO:0000256" key="1">
    <source>
        <dbReference type="ARBA" id="ARBA00004162"/>
    </source>
</evidence>
<feature type="region of interest" description="Disordered" evidence="6">
    <location>
        <begin position="415"/>
        <end position="446"/>
    </location>
</feature>
<evidence type="ECO:0000256" key="7">
    <source>
        <dbReference type="SAM" id="Phobius"/>
    </source>
</evidence>
<sequence>MAEDQQLPTDGEPAPPPPRPAQDAPQPPGGEWRGAPSGPGGSAPTVEQPERKLVRSRKHRVVGGVCGGLGRHFDVDPIVFRVTLGVLSVLGGLGLIAYGFAWLLVPAEGERENEGRRLLSGRVEGTSLTAILIALVGCGMFLASIGSNSSPVSLAVAASVIGAAYWSRRRRTTETLTEGAPHHPAAAQTVADAPPETQAPPVPSMPSWWRDPLAKDDDGRRGTGYLWGPDEEGLTDLTEEKGRPGGFAPHPGRAKDRQSLGGPVFLVACLAAVLGTAATWADQPLGSSLAVGFGSALAVFGLGLVVSAFVGRAGIGTIAAIVVTAVLLAGASVLPNDISTDWDERHWAPTSAAELQDRYQLGTGRGVLDLTELRLRDGQTVRVEVRVGAGELKALVPLDARVKVHVKVGLGSYGLPGGAGSDSGGGVDRSQRRTLEPANGEKARGTIEVELDVGIGDASLVQSLPGAPGAPGVDQGPDAGSVQEKEKEGASL</sequence>
<evidence type="ECO:0000313" key="9">
    <source>
        <dbReference type="EMBL" id="MCT2592331.1"/>
    </source>
</evidence>
<dbReference type="InterPro" id="IPR052027">
    <property type="entry name" value="PspC"/>
</dbReference>
<feature type="region of interest" description="Disordered" evidence="6">
    <location>
        <begin position="172"/>
        <end position="255"/>
    </location>
</feature>
<keyword evidence="3 7" id="KW-0812">Transmembrane</keyword>
<evidence type="ECO:0000256" key="6">
    <source>
        <dbReference type="SAM" id="MobiDB-lite"/>
    </source>
</evidence>
<dbReference type="PANTHER" id="PTHR33885">
    <property type="entry name" value="PHAGE SHOCK PROTEIN C"/>
    <property type="match status" value="1"/>
</dbReference>
<evidence type="ECO:0000313" key="10">
    <source>
        <dbReference type="Proteomes" id="UP001156389"/>
    </source>
</evidence>
<evidence type="ECO:0000256" key="4">
    <source>
        <dbReference type="ARBA" id="ARBA00022989"/>
    </source>
</evidence>
<feature type="compositionally biased region" description="Pro residues" evidence="6">
    <location>
        <begin position="13"/>
        <end position="28"/>
    </location>
</feature>
<evidence type="ECO:0000256" key="2">
    <source>
        <dbReference type="ARBA" id="ARBA00022475"/>
    </source>
</evidence>
<accession>A0ABT2JX82</accession>
<comment type="subcellular location">
    <subcellularLocation>
        <location evidence="1">Cell membrane</location>
        <topology evidence="1">Single-pass membrane protein</topology>
    </subcellularLocation>
</comment>
<keyword evidence="10" id="KW-1185">Reference proteome</keyword>
<feature type="transmembrane region" description="Helical" evidence="7">
    <location>
        <begin position="78"/>
        <end position="105"/>
    </location>
</feature>
<dbReference type="Pfam" id="PF04024">
    <property type="entry name" value="PspC"/>
    <property type="match status" value="1"/>
</dbReference>
<protein>
    <submittedName>
        <fullName evidence="9">PspC domain-containing protein</fullName>
    </submittedName>
</protein>
<evidence type="ECO:0000256" key="3">
    <source>
        <dbReference type="ARBA" id="ARBA00022692"/>
    </source>
</evidence>
<evidence type="ECO:0000259" key="8">
    <source>
        <dbReference type="Pfam" id="PF04024"/>
    </source>
</evidence>
<reference evidence="9 10" key="1">
    <citation type="submission" date="2021-10" db="EMBL/GenBank/DDBJ databases">
        <title>Streptomyces gossypii sp. nov., isolated from soil collected from cotton field.</title>
        <authorList>
            <person name="Ge X."/>
            <person name="Chen X."/>
            <person name="Liu W."/>
        </authorList>
    </citation>
    <scope>NUCLEOTIDE SEQUENCE [LARGE SCALE GENOMIC DNA]</scope>
    <source>
        <strain evidence="9 10">N2-109</strain>
    </source>
</reference>
<feature type="compositionally biased region" description="Basic and acidic residues" evidence="6">
    <location>
        <begin position="429"/>
        <end position="446"/>
    </location>
</feature>